<evidence type="ECO:0000256" key="4">
    <source>
        <dbReference type="SAM" id="Phobius"/>
    </source>
</evidence>
<evidence type="ECO:0000256" key="3">
    <source>
        <dbReference type="SAM" id="MobiDB-lite"/>
    </source>
</evidence>
<evidence type="ECO:0000256" key="2">
    <source>
        <dbReference type="ARBA" id="ARBA00023002"/>
    </source>
</evidence>
<keyword evidence="4" id="KW-1133">Transmembrane helix</keyword>
<dbReference type="InterPro" id="IPR036291">
    <property type="entry name" value="NAD(P)-bd_dom_sf"/>
</dbReference>
<dbReference type="InterPro" id="IPR028939">
    <property type="entry name" value="P5C_Rdtase_cat_N"/>
</dbReference>
<dbReference type="Gene3D" id="3.40.50.720">
    <property type="entry name" value="NAD(P)-binding Rossmann-like Domain"/>
    <property type="match status" value="1"/>
</dbReference>
<keyword evidence="4" id="KW-0472">Membrane</keyword>
<reference evidence="6" key="1">
    <citation type="submission" date="2022-07" db="EMBL/GenBank/DDBJ databases">
        <title>Genome analysis of Parmales, a sister group of diatoms, reveals the evolutionary specialization of diatoms from phago-mixotrophs to photoautotrophs.</title>
        <authorList>
            <person name="Ban H."/>
            <person name="Sato S."/>
            <person name="Yoshikawa S."/>
            <person name="Kazumasa Y."/>
            <person name="Nakamura Y."/>
            <person name="Ichinomiya M."/>
            <person name="Saitoh K."/>
            <person name="Sato N."/>
            <person name="Blanc-Mathieu R."/>
            <person name="Endo H."/>
            <person name="Kuwata A."/>
            <person name="Ogata H."/>
        </authorList>
    </citation>
    <scope>NUCLEOTIDE SEQUENCE</scope>
</reference>
<gene>
    <name evidence="6" type="ORF">TrRE_jg5829</name>
</gene>
<evidence type="ECO:0000256" key="1">
    <source>
        <dbReference type="ARBA" id="ARBA00005525"/>
    </source>
</evidence>
<dbReference type="Proteomes" id="UP001165082">
    <property type="component" value="Unassembled WGS sequence"/>
</dbReference>
<comment type="caution">
    <text evidence="6">The sequence shown here is derived from an EMBL/GenBank/DDBJ whole genome shotgun (WGS) entry which is preliminary data.</text>
</comment>
<dbReference type="AlphaFoldDB" id="A0A9W6ZBC1"/>
<feature type="compositionally biased region" description="Basic and acidic residues" evidence="3">
    <location>
        <begin position="271"/>
        <end position="308"/>
    </location>
</feature>
<evidence type="ECO:0000259" key="5">
    <source>
        <dbReference type="Pfam" id="PF03807"/>
    </source>
</evidence>
<comment type="similarity">
    <text evidence="1">Belongs to the pyrroline-5-carboxylate reductase family.</text>
</comment>
<feature type="domain" description="Pyrroline-5-carboxylate reductase catalytic N-terminal" evidence="5">
    <location>
        <begin position="85"/>
        <end position="177"/>
    </location>
</feature>
<protein>
    <recommendedName>
        <fullName evidence="5">Pyrroline-5-carboxylate reductase catalytic N-terminal domain-containing protein</fullName>
    </recommendedName>
</protein>
<feature type="compositionally biased region" description="Acidic residues" evidence="3">
    <location>
        <begin position="309"/>
        <end position="319"/>
    </location>
</feature>
<keyword evidence="7" id="KW-1185">Reference proteome</keyword>
<dbReference type="OrthoDB" id="195672at2759"/>
<name>A0A9W6ZBC1_9STRA</name>
<dbReference type="Pfam" id="PF03807">
    <property type="entry name" value="F420_oxidored"/>
    <property type="match status" value="1"/>
</dbReference>
<evidence type="ECO:0000313" key="7">
    <source>
        <dbReference type="Proteomes" id="UP001165082"/>
    </source>
</evidence>
<feature type="transmembrane region" description="Helical" evidence="4">
    <location>
        <begin position="83"/>
        <end position="106"/>
    </location>
</feature>
<dbReference type="SUPFAM" id="SSF51735">
    <property type="entry name" value="NAD(P)-binding Rossmann-fold domains"/>
    <property type="match status" value="1"/>
</dbReference>
<feature type="transmembrane region" description="Helical" evidence="4">
    <location>
        <begin position="54"/>
        <end position="71"/>
    </location>
</feature>
<keyword evidence="4" id="KW-0812">Transmembrane</keyword>
<keyword evidence="2" id="KW-0560">Oxidoreductase</keyword>
<dbReference type="GO" id="GO:0004735">
    <property type="term" value="F:pyrroline-5-carboxylate reductase activity"/>
    <property type="evidence" value="ECO:0007669"/>
    <property type="project" value="TreeGrafter"/>
</dbReference>
<dbReference type="PANTHER" id="PTHR11645">
    <property type="entry name" value="PYRROLINE-5-CARBOXYLATE REDUCTASE"/>
    <property type="match status" value="1"/>
</dbReference>
<feature type="region of interest" description="Disordered" evidence="3">
    <location>
        <begin position="271"/>
        <end position="319"/>
    </location>
</feature>
<proteinExistence type="inferred from homology"/>
<sequence>MDSKEADYDPTNPPPASSAAELLDPKFVMRSLSSLLTLPEAMDLSSVSRRDSSVVIRSQVLFLVGAILASIKDCPNTYKYDQPAVGIIGCGLIGSNIINAMIASGLPPHSILIASRDEQKVARFRALGCRSGTDTAVVESCRAIVLCVAPQHLRALGSEVRKLKKKSRCVVISTVAGVSSGKIAKLCGISKVVRTVVDLVQLPVAWGGEEGGDPGGEAGLTDDMITVGAKNLVAQAGALREIQAAIESLALGLGAEPEEARRDATMAIVGERDTGESPIKRPRVKEEEEGKGEREEEGEGGREVKGEGEGEGEKDEWIEEAPKPFLECADFLKYWKDNVAKGFWEVIAEEVYVKDLVF</sequence>
<dbReference type="PANTHER" id="PTHR11645:SF0">
    <property type="entry name" value="PYRROLINE-5-CARBOXYLATE REDUCTASE 3"/>
    <property type="match status" value="1"/>
</dbReference>
<dbReference type="GO" id="GO:0055129">
    <property type="term" value="P:L-proline biosynthetic process"/>
    <property type="evidence" value="ECO:0007669"/>
    <property type="project" value="TreeGrafter"/>
</dbReference>
<dbReference type="EMBL" id="BRXZ01001862">
    <property type="protein sequence ID" value="GMH48172.1"/>
    <property type="molecule type" value="Genomic_DNA"/>
</dbReference>
<evidence type="ECO:0000313" key="6">
    <source>
        <dbReference type="EMBL" id="GMH48172.1"/>
    </source>
</evidence>
<organism evidence="6 7">
    <name type="scientific">Triparma retinervis</name>
    <dbReference type="NCBI Taxonomy" id="2557542"/>
    <lineage>
        <taxon>Eukaryota</taxon>
        <taxon>Sar</taxon>
        <taxon>Stramenopiles</taxon>
        <taxon>Ochrophyta</taxon>
        <taxon>Bolidophyceae</taxon>
        <taxon>Parmales</taxon>
        <taxon>Triparmaceae</taxon>
        <taxon>Triparma</taxon>
    </lineage>
</organism>
<accession>A0A9W6ZBC1</accession>